<feature type="region of interest" description="Disordered" evidence="1">
    <location>
        <begin position="1"/>
        <end position="144"/>
    </location>
</feature>
<reference evidence="3 4" key="1">
    <citation type="journal article" date="2010" name="Cell">
        <title>The genome of Naegleria gruberi illuminates early eukaryotic versatility.</title>
        <authorList>
            <person name="Fritz-Laylin L.K."/>
            <person name="Prochnik S.E."/>
            <person name="Ginger M.L."/>
            <person name="Dacks J.B."/>
            <person name="Carpenter M.L."/>
            <person name="Field M.C."/>
            <person name="Kuo A."/>
            <person name="Paredez A."/>
            <person name="Chapman J."/>
            <person name="Pham J."/>
            <person name="Shu S."/>
            <person name="Neupane R."/>
            <person name="Cipriano M."/>
            <person name="Mancuso J."/>
            <person name="Tu H."/>
            <person name="Salamov A."/>
            <person name="Lindquist E."/>
            <person name="Shapiro H."/>
            <person name="Lucas S."/>
            <person name="Grigoriev I.V."/>
            <person name="Cande W.Z."/>
            <person name="Fulton C."/>
            <person name="Rokhsar D.S."/>
            <person name="Dawson S.C."/>
        </authorList>
    </citation>
    <scope>NUCLEOTIDE SEQUENCE [LARGE SCALE GENOMIC DNA]</scope>
    <source>
        <strain evidence="3 4">NEG-M</strain>
    </source>
</reference>
<dbReference type="STRING" id="5762.D2VZQ5"/>
<dbReference type="OrthoDB" id="10265604at2759"/>
<sequence length="1029" mass="119948">MFQGFGPPSFVRGGSSASSTTQRKVDIHKQLFKKRRDDGVDDSDDDEEMREVDLGINIMDDQDYQNYTNSSGEEEFDDSDGDDYLPRGRGSFITLDGDDDDDDDYDVERGTSFSYSSTNRNRSVMKRFNSKPAKKSKRGKRNTIDETKMLKERPEKVECTLTAFLLVIILMFLLISGFISIYRTETVISKDDKGLPIHKEVATQQKDTVHSHGHILRGKHQQGNSKKTVKSKHHSIISKHVNSKNHTSYFEQMDSILPVMPYDEFLFQNTPISNYRIYSKEKISVHKFNNNHLGKDTPLVSVITTFSNEDSFKNTRDSILRQTFRYFEWIIIVNQGEPHDKILRWLSINPTVEKETPIDIGKMYKTNKISLIFSNEKQSQGMLKIVACKYLAKESRYLTFVESGGMIEPSLLEKLFLFLEFQTLSTSTPITMVNTMTLEFDKMKFFNLYRVQESAQMLTQKNLFHSTFMIEKQVFEKLGGFNSNPMEYSLVIWDFWVKYIQKGYRSWTIPEVLLWHNIQGKEKDSDRVTTEKSEEKKFISTHLKKRYKTMFEEKAAKELQSRGYLTTKVKIPNSKTILRRLAHDRHKFHKGKDRSIILVSENLNDPRRREFIVKLMESFIFEYDWHVVVITTDTEESNHAYRAELERYSTDIFHLNHFVDKTLPPDEHVLSLLIQYVISTRHIHNIFIMESILGYKSLSLLPPQLMEFTRVLDYIYTSNTNKYITESVKHNDLVYKTFLSSPDLTQLSSLIEIKSEKTSVLYPSLVNLAEFRVKPSDKKLDYLVNVNEEDFTLIGSKDILNFDENSKDLIISYWISDEDKSRCDSDVFKIIKYILESEHLERVKFLLLTDKKLSYNLDIFPEDRNEKESKTHNTIKLFSMIEELTSKHPDRILFVKPGKKASSRTLKKYLRLFSPYSHVNLFSDSCGVQSTSQVSIPPIVFQSMATQNAIIALHHQPDTTLENFINKFKIGISVGLYKPDDEHTIIETLQKWLKDLESFNTIRTANIELIYNLFNVHSVSNMIHSQAMH</sequence>
<feature type="compositionally biased region" description="Acidic residues" evidence="1">
    <location>
        <begin position="72"/>
        <end position="83"/>
    </location>
</feature>
<dbReference type="eggNOG" id="ENOG502SFQB">
    <property type="taxonomic scope" value="Eukaryota"/>
</dbReference>
<dbReference type="GeneID" id="8853586"/>
<dbReference type="InterPro" id="IPR029044">
    <property type="entry name" value="Nucleotide-diphossugar_trans"/>
</dbReference>
<evidence type="ECO:0000256" key="2">
    <source>
        <dbReference type="SAM" id="Phobius"/>
    </source>
</evidence>
<feature type="compositionally biased region" description="Basic residues" evidence="1">
    <location>
        <begin position="123"/>
        <end position="141"/>
    </location>
</feature>
<feature type="transmembrane region" description="Helical" evidence="2">
    <location>
        <begin position="159"/>
        <end position="182"/>
    </location>
</feature>
<dbReference type="EMBL" id="GG738915">
    <property type="protein sequence ID" value="EFC37739.1"/>
    <property type="molecule type" value="Genomic_DNA"/>
</dbReference>
<evidence type="ECO:0000256" key="1">
    <source>
        <dbReference type="SAM" id="MobiDB-lite"/>
    </source>
</evidence>
<dbReference type="Proteomes" id="UP000006671">
    <property type="component" value="Unassembled WGS sequence"/>
</dbReference>
<dbReference type="OMA" id="YFEWIII"/>
<gene>
    <name evidence="3" type="ORF">NAEGRDRAFT_53565</name>
</gene>
<dbReference type="Gene3D" id="3.90.550.10">
    <property type="entry name" value="Spore Coat Polysaccharide Biosynthesis Protein SpsA, Chain A"/>
    <property type="match status" value="1"/>
</dbReference>
<dbReference type="InParanoid" id="D2VZQ5"/>
<feature type="compositionally biased region" description="Basic residues" evidence="1">
    <location>
        <begin position="211"/>
        <end position="220"/>
    </location>
</feature>
<name>D2VZQ5_NAEGR</name>
<dbReference type="PANTHER" id="PTHR43685">
    <property type="entry name" value="GLYCOSYLTRANSFERASE"/>
    <property type="match status" value="1"/>
</dbReference>
<dbReference type="InterPro" id="IPR050834">
    <property type="entry name" value="Glycosyltransf_2"/>
</dbReference>
<dbReference type="SUPFAM" id="SSF53448">
    <property type="entry name" value="Nucleotide-diphospho-sugar transferases"/>
    <property type="match status" value="1"/>
</dbReference>
<feature type="region of interest" description="Disordered" evidence="1">
    <location>
        <begin position="206"/>
        <end position="228"/>
    </location>
</feature>
<feature type="compositionally biased region" description="Acidic residues" evidence="1">
    <location>
        <begin position="96"/>
        <end position="106"/>
    </location>
</feature>
<proteinExistence type="predicted"/>
<feature type="compositionally biased region" description="Polar residues" evidence="1">
    <location>
        <begin position="111"/>
        <end position="122"/>
    </location>
</feature>
<accession>D2VZQ5</accession>
<keyword evidence="4" id="KW-1185">Reference proteome</keyword>
<keyword evidence="2" id="KW-1133">Transmembrane helix</keyword>
<keyword evidence="2" id="KW-0472">Membrane</keyword>
<evidence type="ECO:0000313" key="4">
    <source>
        <dbReference type="Proteomes" id="UP000006671"/>
    </source>
</evidence>
<feature type="compositionally biased region" description="Acidic residues" evidence="1">
    <location>
        <begin position="39"/>
        <end position="50"/>
    </location>
</feature>
<dbReference type="PANTHER" id="PTHR43685:SF2">
    <property type="entry name" value="GLYCOSYLTRANSFERASE 2-LIKE DOMAIN-CONTAINING PROTEIN"/>
    <property type="match status" value="1"/>
</dbReference>
<dbReference type="RefSeq" id="XP_002670483.1">
    <property type="nucleotide sequence ID" value="XM_002670437.1"/>
</dbReference>
<dbReference type="KEGG" id="ngr:NAEGRDRAFT_53565"/>
<dbReference type="VEuPathDB" id="AmoebaDB:NAEGRDRAFT_53565"/>
<protein>
    <submittedName>
        <fullName evidence="3">Predicted protein</fullName>
    </submittedName>
</protein>
<organism evidence="4">
    <name type="scientific">Naegleria gruberi</name>
    <name type="common">Amoeba</name>
    <dbReference type="NCBI Taxonomy" id="5762"/>
    <lineage>
        <taxon>Eukaryota</taxon>
        <taxon>Discoba</taxon>
        <taxon>Heterolobosea</taxon>
        <taxon>Tetramitia</taxon>
        <taxon>Eutetramitia</taxon>
        <taxon>Vahlkampfiidae</taxon>
        <taxon>Naegleria</taxon>
    </lineage>
</organism>
<dbReference type="AlphaFoldDB" id="D2VZQ5"/>
<keyword evidence="2" id="KW-0812">Transmembrane</keyword>
<evidence type="ECO:0000313" key="3">
    <source>
        <dbReference type="EMBL" id="EFC37739.1"/>
    </source>
</evidence>